<dbReference type="InterPro" id="IPR016161">
    <property type="entry name" value="Ald_DH/histidinol_DH"/>
</dbReference>
<dbReference type="EMBL" id="RCMK01000024">
    <property type="protein sequence ID" value="KAG2953546.1"/>
    <property type="molecule type" value="Genomic_DNA"/>
</dbReference>
<gene>
    <name evidence="2" type="ORF">PC115_g1275</name>
    <name evidence="3" type="ORF">PC117_g1953</name>
    <name evidence="4" type="ORF">PC118_g4675</name>
    <name evidence="5" type="ORF">PC129_g3434</name>
</gene>
<dbReference type="EMBL" id="RCMI01000015">
    <property type="protein sequence ID" value="KAG2942748.1"/>
    <property type="molecule type" value="Genomic_DNA"/>
</dbReference>
<evidence type="ECO:0000259" key="1">
    <source>
        <dbReference type="Pfam" id="PF00171"/>
    </source>
</evidence>
<evidence type="ECO:0000313" key="2">
    <source>
        <dbReference type="EMBL" id="KAG2942748.1"/>
    </source>
</evidence>
<evidence type="ECO:0000313" key="5">
    <source>
        <dbReference type="EMBL" id="KAG3225973.1"/>
    </source>
</evidence>
<dbReference type="Proteomes" id="UP000774804">
    <property type="component" value="Unassembled WGS sequence"/>
</dbReference>
<dbReference type="InterPro" id="IPR015590">
    <property type="entry name" value="Aldehyde_DH_dom"/>
</dbReference>
<dbReference type="Proteomes" id="UP000760860">
    <property type="component" value="Unassembled WGS sequence"/>
</dbReference>
<evidence type="ECO:0000313" key="4">
    <source>
        <dbReference type="EMBL" id="KAG2992242.1"/>
    </source>
</evidence>
<comment type="caution">
    <text evidence="4">The sequence shown here is derived from an EMBL/GenBank/DDBJ whole genome shotgun (WGS) entry which is preliminary data.</text>
</comment>
<accession>A0A8T1G9T9</accession>
<dbReference type="GO" id="GO:0016491">
    <property type="term" value="F:oxidoreductase activity"/>
    <property type="evidence" value="ECO:0007669"/>
    <property type="project" value="InterPro"/>
</dbReference>
<feature type="domain" description="Aldehyde dehydrogenase" evidence="1">
    <location>
        <begin position="1"/>
        <end position="33"/>
    </location>
</feature>
<dbReference type="Proteomes" id="UP000697107">
    <property type="component" value="Unassembled WGS sequence"/>
</dbReference>
<protein>
    <recommendedName>
        <fullName evidence="1">Aldehyde dehydrogenase domain-containing protein</fullName>
    </recommendedName>
</protein>
<dbReference type="AlphaFoldDB" id="A0A8T1G9T9"/>
<proteinExistence type="predicted"/>
<evidence type="ECO:0000313" key="6">
    <source>
        <dbReference type="Proteomes" id="UP000697107"/>
    </source>
</evidence>
<name>A0A8T1G9T9_9STRA</name>
<dbReference type="EMBL" id="RCMV01000070">
    <property type="protein sequence ID" value="KAG3225973.1"/>
    <property type="molecule type" value="Genomic_DNA"/>
</dbReference>
<sequence>MALWKLAPPLAAGCTVVLEPSDLTPLTALERWQALR</sequence>
<organism evidence="4 6">
    <name type="scientific">Phytophthora cactorum</name>
    <dbReference type="NCBI Taxonomy" id="29920"/>
    <lineage>
        <taxon>Eukaryota</taxon>
        <taxon>Sar</taxon>
        <taxon>Stramenopiles</taxon>
        <taxon>Oomycota</taxon>
        <taxon>Peronosporomycetes</taxon>
        <taxon>Peronosporales</taxon>
        <taxon>Peronosporaceae</taxon>
        <taxon>Phytophthora</taxon>
    </lineage>
</organism>
<reference evidence="4" key="1">
    <citation type="submission" date="2018-10" db="EMBL/GenBank/DDBJ databases">
        <title>Effector identification in a new, highly contiguous assembly of the strawberry crown rot pathogen Phytophthora cactorum.</title>
        <authorList>
            <person name="Armitage A.D."/>
            <person name="Nellist C.F."/>
            <person name="Bates H."/>
            <person name="Vickerstaff R.J."/>
            <person name="Harrison R.J."/>
        </authorList>
    </citation>
    <scope>NUCLEOTIDE SEQUENCE</scope>
    <source>
        <strain evidence="2">4032</strain>
        <strain evidence="3">4040</strain>
        <strain evidence="4">P415</strain>
        <strain evidence="5">P421</strain>
    </source>
</reference>
<dbReference type="EMBL" id="RCML01000089">
    <property type="protein sequence ID" value="KAG2992242.1"/>
    <property type="molecule type" value="Genomic_DNA"/>
</dbReference>
<dbReference type="Proteomes" id="UP000736787">
    <property type="component" value="Unassembled WGS sequence"/>
</dbReference>
<dbReference type="SUPFAM" id="SSF53720">
    <property type="entry name" value="ALDH-like"/>
    <property type="match status" value="1"/>
</dbReference>
<dbReference type="InterPro" id="IPR016162">
    <property type="entry name" value="Ald_DH_N"/>
</dbReference>
<dbReference type="Pfam" id="PF00171">
    <property type="entry name" value="Aldedh"/>
    <property type="match status" value="1"/>
</dbReference>
<dbReference type="Gene3D" id="3.40.605.10">
    <property type="entry name" value="Aldehyde Dehydrogenase, Chain A, domain 1"/>
    <property type="match status" value="1"/>
</dbReference>
<evidence type="ECO:0000313" key="3">
    <source>
        <dbReference type="EMBL" id="KAG2953546.1"/>
    </source>
</evidence>